<evidence type="ECO:0000313" key="2">
    <source>
        <dbReference type="Proteomes" id="UP000014974"/>
    </source>
</evidence>
<comment type="caution">
    <text evidence="1">The sequence shown here is derived from an EMBL/GenBank/DDBJ whole genome shotgun (WGS) entry which is preliminary data.</text>
</comment>
<gene>
    <name evidence="1" type="ORF">ADICYQ_0637</name>
</gene>
<reference evidence="1 2" key="1">
    <citation type="journal article" date="2013" name="Genome Announc.">
        <title>Draft Genome Sequence of Cyclobacterium qasimii Strain M12-11BT, Isolated from Arctic Marine Sediment.</title>
        <authorList>
            <person name="Shivaji S."/>
            <person name="Ara S."/>
            <person name="Singh A."/>
            <person name="Kumar Pinnaka A."/>
        </authorList>
    </citation>
    <scope>NUCLEOTIDE SEQUENCE [LARGE SCALE GENOMIC DNA]</scope>
    <source>
        <strain evidence="1 2">M12-11B</strain>
    </source>
</reference>
<accession>S7VM67</accession>
<dbReference type="Proteomes" id="UP000014974">
    <property type="component" value="Unassembled WGS sequence"/>
</dbReference>
<evidence type="ECO:0000313" key="1">
    <source>
        <dbReference type="EMBL" id="EPR71046.1"/>
    </source>
</evidence>
<dbReference type="AlphaFoldDB" id="S7VM67"/>
<proteinExistence type="predicted"/>
<dbReference type="EMBL" id="ATNM01000029">
    <property type="protein sequence ID" value="EPR71046.1"/>
    <property type="molecule type" value="Genomic_DNA"/>
</dbReference>
<protein>
    <submittedName>
        <fullName evidence="1">Uncharacterized protein</fullName>
    </submittedName>
</protein>
<sequence length="83" mass="9792">MQKKKQQYRQNRFILIVVTKASQPWLQNITPLGFLGFLEFYNNIISSIAVRHHLFRAQNIKAKFKPTGFMVGIYVNSQLNMYL</sequence>
<dbReference type="STRING" id="641524.ADICYQ_0637"/>
<organism evidence="1 2">
    <name type="scientific">Cyclobacterium qasimii M12-11B</name>
    <dbReference type="NCBI Taxonomy" id="641524"/>
    <lineage>
        <taxon>Bacteria</taxon>
        <taxon>Pseudomonadati</taxon>
        <taxon>Bacteroidota</taxon>
        <taxon>Cytophagia</taxon>
        <taxon>Cytophagales</taxon>
        <taxon>Cyclobacteriaceae</taxon>
        <taxon>Cyclobacterium</taxon>
    </lineage>
</organism>
<name>S7VM67_9BACT</name>